<evidence type="ECO:0000313" key="3">
    <source>
        <dbReference type="Proteomes" id="UP000501063"/>
    </source>
</evidence>
<organism evidence="2 3">
    <name type="scientific">Pseudomonas nitroreducens</name>
    <dbReference type="NCBI Taxonomy" id="46680"/>
    <lineage>
        <taxon>Bacteria</taxon>
        <taxon>Pseudomonadati</taxon>
        <taxon>Pseudomonadota</taxon>
        <taxon>Gammaproteobacteria</taxon>
        <taxon>Pseudomonadales</taxon>
        <taxon>Pseudomonadaceae</taxon>
        <taxon>Pseudomonas</taxon>
    </lineage>
</organism>
<proteinExistence type="predicted"/>
<name>A0A6G6IYS8_PSENT</name>
<dbReference type="SUPFAM" id="SSF53474">
    <property type="entry name" value="alpha/beta-Hydrolases"/>
    <property type="match status" value="1"/>
</dbReference>
<dbReference type="Pfam" id="PF00561">
    <property type="entry name" value="Abhydrolase_1"/>
    <property type="match status" value="1"/>
</dbReference>
<evidence type="ECO:0000313" key="2">
    <source>
        <dbReference type="EMBL" id="QIE88219.1"/>
    </source>
</evidence>
<dbReference type="AlphaFoldDB" id="A0A6G6IYS8"/>
<reference evidence="2 3" key="1">
    <citation type="submission" date="2020-02" db="EMBL/GenBank/DDBJ databases">
        <title>Integrative conjugative elements (ICEs) and plasmids drive adaptation of Pseudomonas nitroreducens strain HBP1 to wastewater environment.</title>
        <authorList>
            <person name="Sentchilo V."/>
            <person name="Carraro N."/>
            <person name="Bertelli C."/>
            <person name="van der Meer J.R."/>
        </authorList>
    </citation>
    <scope>NUCLEOTIDE SEQUENCE [LARGE SCALE GENOMIC DNA]</scope>
    <source>
        <strain evidence="2 3">HBP1</strain>
    </source>
</reference>
<accession>A0A6G6IYS8</accession>
<keyword evidence="2" id="KW-0378">Hydrolase</keyword>
<dbReference type="RefSeq" id="WP_024763826.1">
    <property type="nucleotide sequence ID" value="NZ_CP049140.1"/>
</dbReference>
<dbReference type="EMBL" id="CP049140">
    <property type="protein sequence ID" value="QIE88219.1"/>
    <property type="molecule type" value="Genomic_DNA"/>
</dbReference>
<dbReference type="InterPro" id="IPR029058">
    <property type="entry name" value="AB_hydrolase_fold"/>
</dbReference>
<dbReference type="InterPro" id="IPR000073">
    <property type="entry name" value="AB_hydrolase_1"/>
</dbReference>
<dbReference type="Proteomes" id="UP000501063">
    <property type="component" value="Chromosome"/>
</dbReference>
<dbReference type="KEGG" id="pnt:G5B91_18855"/>
<dbReference type="PANTHER" id="PTHR43689:SF8">
    <property type="entry name" value="ALPHA_BETA-HYDROLASES SUPERFAMILY PROTEIN"/>
    <property type="match status" value="1"/>
</dbReference>
<dbReference type="PRINTS" id="PR00111">
    <property type="entry name" value="ABHYDROLASE"/>
</dbReference>
<evidence type="ECO:0000259" key="1">
    <source>
        <dbReference type="Pfam" id="PF00561"/>
    </source>
</evidence>
<protein>
    <submittedName>
        <fullName evidence="2">Alpha/beta hydrolase</fullName>
    </submittedName>
</protein>
<dbReference type="GO" id="GO:0016787">
    <property type="term" value="F:hydrolase activity"/>
    <property type="evidence" value="ECO:0007669"/>
    <property type="project" value="UniProtKB-KW"/>
</dbReference>
<sequence>MPSAIVTREHWISSEKGQLFAQAWTPAGNTGEPILLLHDSLGCVTLWRDFPESLAGATGRQVIAYDRLGFGRSERYPDALPLDFIDEEARTVFPLLQQHFGFERCVVFGHSVGGAMAVTCVARHPQTCAALITESAQAFVEHRTRDDIRAAEVEFAREGQLQRLQKYHGDKAFWVLRAWVDTWLSDDFSDWNLDAELAQVKCPTLSLHGEQDEYGSAAHPQRLTSIPGVPTMLRLLPDCGHVPHREQQPAVLQAVAEFFQRHVPQAPSVVGRR</sequence>
<feature type="domain" description="AB hydrolase-1" evidence="1">
    <location>
        <begin position="33"/>
        <end position="167"/>
    </location>
</feature>
<gene>
    <name evidence="2" type="ORF">G5B91_18855</name>
</gene>
<dbReference type="PANTHER" id="PTHR43689">
    <property type="entry name" value="HYDROLASE"/>
    <property type="match status" value="1"/>
</dbReference>
<dbReference type="Gene3D" id="3.40.50.1820">
    <property type="entry name" value="alpha/beta hydrolase"/>
    <property type="match status" value="1"/>
</dbReference>